<gene>
    <name evidence="1" type="ORF">SARC_11069</name>
</gene>
<feature type="non-terminal residue" evidence="1">
    <location>
        <position position="147"/>
    </location>
</feature>
<keyword evidence="2" id="KW-1185">Reference proteome</keyword>
<dbReference type="AlphaFoldDB" id="A0A0L0FI16"/>
<dbReference type="EMBL" id="KQ243111">
    <property type="protein sequence ID" value="KNC76429.1"/>
    <property type="molecule type" value="Genomic_DNA"/>
</dbReference>
<dbReference type="RefSeq" id="XP_014150331.1">
    <property type="nucleotide sequence ID" value="XM_014294856.1"/>
</dbReference>
<evidence type="ECO:0000313" key="1">
    <source>
        <dbReference type="EMBL" id="KNC76429.1"/>
    </source>
</evidence>
<evidence type="ECO:0000313" key="2">
    <source>
        <dbReference type="Proteomes" id="UP000054560"/>
    </source>
</evidence>
<reference evidence="1 2" key="1">
    <citation type="submission" date="2011-02" db="EMBL/GenBank/DDBJ databases">
        <title>The Genome Sequence of Sphaeroforma arctica JP610.</title>
        <authorList>
            <consortium name="The Broad Institute Genome Sequencing Platform"/>
            <person name="Russ C."/>
            <person name="Cuomo C."/>
            <person name="Young S.K."/>
            <person name="Zeng Q."/>
            <person name="Gargeya S."/>
            <person name="Alvarado L."/>
            <person name="Berlin A."/>
            <person name="Chapman S.B."/>
            <person name="Chen Z."/>
            <person name="Freedman E."/>
            <person name="Gellesch M."/>
            <person name="Goldberg J."/>
            <person name="Griggs A."/>
            <person name="Gujja S."/>
            <person name="Heilman E."/>
            <person name="Heiman D."/>
            <person name="Howarth C."/>
            <person name="Mehta T."/>
            <person name="Neiman D."/>
            <person name="Pearson M."/>
            <person name="Roberts A."/>
            <person name="Saif S."/>
            <person name="Shea T."/>
            <person name="Shenoy N."/>
            <person name="Sisk P."/>
            <person name="Stolte C."/>
            <person name="Sykes S."/>
            <person name="White J."/>
            <person name="Yandava C."/>
            <person name="Burger G."/>
            <person name="Gray M.W."/>
            <person name="Holland P.W.H."/>
            <person name="King N."/>
            <person name="Lang F.B.F."/>
            <person name="Roger A.J."/>
            <person name="Ruiz-Trillo I."/>
            <person name="Haas B."/>
            <person name="Nusbaum C."/>
            <person name="Birren B."/>
        </authorList>
    </citation>
    <scope>NUCLEOTIDE SEQUENCE [LARGE SCALE GENOMIC DNA]</scope>
    <source>
        <strain evidence="1 2">JP610</strain>
    </source>
</reference>
<dbReference type="GeneID" id="25911573"/>
<protein>
    <submittedName>
        <fullName evidence="1">Uncharacterized protein</fullName>
    </submittedName>
</protein>
<dbReference type="Proteomes" id="UP000054560">
    <property type="component" value="Unassembled WGS sequence"/>
</dbReference>
<sequence length="147" mass="16577">MRLVVVSPTLYGMLINPTFTMSHLVSVKPSSTSTNAANNCLLLLLRSAFGSRSHKTTSLSLLRMAMIMNSHWTRALKDICVGLIVCVRVSRHIRRLSGQFIGQRSILFNFHKAMILRVCTRAISAFSLLYSFCTYLHHMNIHDGGFF</sequence>
<name>A0A0L0FI16_9EUKA</name>
<accession>A0A0L0FI16</accession>
<proteinExistence type="predicted"/>
<organism evidence="1 2">
    <name type="scientific">Sphaeroforma arctica JP610</name>
    <dbReference type="NCBI Taxonomy" id="667725"/>
    <lineage>
        <taxon>Eukaryota</taxon>
        <taxon>Ichthyosporea</taxon>
        <taxon>Ichthyophonida</taxon>
        <taxon>Sphaeroforma</taxon>
    </lineage>
</organism>